<dbReference type="EMBL" id="CP036280">
    <property type="protein sequence ID" value="QDU72720.1"/>
    <property type="molecule type" value="Genomic_DNA"/>
</dbReference>
<organism evidence="1 2">
    <name type="scientific">Mucisphaera calidilacus</name>
    <dbReference type="NCBI Taxonomy" id="2527982"/>
    <lineage>
        <taxon>Bacteria</taxon>
        <taxon>Pseudomonadati</taxon>
        <taxon>Planctomycetota</taxon>
        <taxon>Phycisphaerae</taxon>
        <taxon>Phycisphaerales</taxon>
        <taxon>Phycisphaeraceae</taxon>
        <taxon>Mucisphaera</taxon>
    </lineage>
</organism>
<evidence type="ECO:0000313" key="2">
    <source>
        <dbReference type="Proteomes" id="UP000320386"/>
    </source>
</evidence>
<proteinExistence type="predicted"/>
<dbReference type="OrthoDB" id="9790710at2"/>
<sequence>MVQQPALPAYRIPVFRALASRPGIELLVSYTHDPKLPNLEPDGFEAVPSRLSSVGVGSRSMMWDPAQVKYASRRHADVLVLTWNAHYASLPAGLVRARLAGVRTILWGHGYSKSETGWRARVRSFLGRRADGLMFYSRSVAEGYAERGFRRDRLFAAPNALDQGPIQSARSSWLSRADDLASFRRERGLGEGPVALFVSRFAPENREALLIRATPAIAERFPGFRAVLIGKGDGADELRALAAELGVADRVIMPGAVYGEEALSPWFLSSDVFVYPANVGLSLIHAMGYGLPVVVGDDVASHNPEIVALDPGVNGLMFRHGDAGDLAATLVGLFSDRERLGAMSRSAHATVTERFTLERMVDGFEAAIRGVAGD</sequence>
<dbReference type="KEGG" id="mcad:Pan265_25940"/>
<keyword evidence="2" id="KW-1185">Reference proteome</keyword>
<dbReference type="Pfam" id="PF13692">
    <property type="entry name" value="Glyco_trans_1_4"/>
    <property type="match status" value="1"/>
</dbReference>
<dbReference type="AlphaFoldDB" id="A0A518C0I0"/>
<gene>
    <name evidence="1" type="primary">pimB_4</name>
    <name evidence="1" type="ORF">Pan265_25940</name>
</gene>
<name>A0A518C0I0_9BACT</name>
<protein>
    <submittedName>
        <fullName evidence="1">GDP-mannose-dependent alpha-(1-6)-phosphatidylinositol monomannoside mannosyltransferase</fullName>
    </submittedName>
</protein>
<dbReference type="PANTHER" id="PTHR12526">
    <property type="entry name" value="GLYCOSYLTRANSFERASE"/>
    <property type="match status" value="1"/>
</dbReference>
<keyword evidence="1" id="KW-0808">Transferase</keyword>
<keyword evidence="1" id="KW-0328">Glycosyltransferase</keyword>
<dbReference type="CDD" id="cd03801">
    <property type="entry name" value="GT4_PimA-like"/>
    <property type="match status" value="1"/>
</dbReference>
<dbReference type="GO" id="GO:0016757">
    <property type="term" value="F:glycosyltransferase activity"/>
    <property type="evidence" value="ECO:0007669"/>
    <property type="project" value="UniProtKB-KW"/>
</dbReference>
<dbReference type="Gene3D" id="3.40.50.2000">
    <property type="entry name" value="Glycogen Phosphorylase B"/>
    <property type="match status" value="2"/>
</dbReference>
<accession>A0A518C0I0</accession>
<reference evidence="1 2" key="1">
    <citation type="submission" date="2019-02" db="EMBL/GenBank/DDBJ databases">
        <title>Deep-cultivation of Planctomycetes and their phenomic and genomic characterization uncovers novel biology.</title>
        <authorList>
            <person name="Wiegand S."/>
            <person name="Jogler M."/>
            <person name="Boedeker C."/>
            <person name="Pinto D."/>
            <person name="Vollmers J."/>
            <person name="Rivas-Marin E."/>
            <person name="Kohn T."/>
            <person name="Peeters S.H."/>
            <person name="Heuer A."/>
            <person name="Rast P."/>
            <person name="Oberbeckmann S."/>
            <person name="Bunk B."/>
            <person name="Jeske O."/>
            <person name="Meyerdierks A."/>
            <person name="Storesund J.E."/>
            <person name="Kallscheuer N."/>
            <person name="Luecker S."/>
            <person name="Lage O.M."/>
            <person name="Pohl T."/>
            <person name="Merkel B.J."/>
            <person name="Hornburger P."/>
            <person name="Mueller R.-W."/>
            <person name="Bruemmer F."/>
            <person name="Labrenz M."/>
            <person name="Spormann A.M."/>
            <person name="Op den Camp H."/>
            <person name="Overmann J."/>
            <person name="Amann R."/>
            <person name="Jetten M.S.M."/>
            <person name="Mascher T."/>
            <person name="Medema M.H."/>
            <person name="Devos D.P."/>
            <person name="Kaster A.-K."/>
            <person name="Ovreas L."/>
            <person name="Rohde M."/>
            <person name="Galperin M.Y."/>
            <person name="Jogler C."/>
        </authorList>
    </citation>
    <scope>NUCLEOTIDE SEQUENCE [LARGE SCALE GENOMIC DNA]</scope>
    <source>
        <strain evidence="1 2">Pan265</strain>
    </source>
</reference>
<evidence type="ECO:0000313" key="1">
    <source>
        <dbReference type="EMBL" id="QDU72720.1"/>
    </source>
</evidence>
<dbReference type="Proteomes" id="UP000320386">
    <property type="component" value="Chromosome"/>
</dbReference>
<dbReference type="SUPFAM" id="SSF53756">
    <property type="entry name" value="UDP-Glycosyltransferase/glycogen phosphorylase"/>
    <property type="match status" value="1"/>
</dbReference>